<evidence type="ECO:0000256" key="1">
    <source>
        <dbReference type="ARBA" id="ARBA00010879"/>
    </source>
</evidence>
<dbReference type="InterPro" id="IPR050951">
    <property type="entry name" value="Retrovirus_Pol_polyprotein"/>
</dbReference>
<dbReference type="SUPFAM" id="SSF53098">
    <property type="entry name" value="Ribonuclease H-like"/>
    <property type="match status" value="1"/>
</dbReference>
<dbReference type="Gene3D" id="3.10.10.10">
    <property type="entry name" value="HIV Type 1 Reverse Transcriptase, subunit A, domain 1"/>
    <property type="match status" value="1"/>
</dbReference>
<keyword evidence="13" id="KW-1185">Reference proteome</keyword>
<evidence type="ECO:0000259" key="10">
    <source>
        <dbReference type="PROSITE" id="PS50878"/>
    </source>
</evidence>
<dbReference type="GO" id="GO:0008233">
    <property type="term" value="F:peptidase activity"/>
    <property type="evidence" value="ECO:0007669"/>
    <property type="project" value="UniProtKB-KW"/>
</dbReference>
<dbReference type="CDD" id="cd01647">
    <property type="entry name" value="RT_LTR"/>
    <property type="match status" value="1"/>
</dbReference>
<dbReference type="Pfam" id="PF22938">
    <property type="entry name" value="Integrase_p58_C"/>
    <property type="match status" value="1"/>
</dbReference>
<proteinExistence type="inferred from homology"/>
<dbReference type="Pfam" id="PF00665">
    <property type="entry name" value="rve"/>
    <property type="match status" value="1"/>
</dbReference>
<evidence type="ECO:0000256" key="4">
    <source>
        <dbReference type="ARBA" id="ARBA00022679"/>
    </source>
</evidence>
<keyword evidence="9" id="KW-0695">RNA-directed DNA polymerase</keyword>
<evidence type="ECO:0000256" key="6">
    <source>
        <dbReference type="ARBA" id="ARBA00022722"/>
    </source>
</evidence>
<keyword evidence="4" id="KW-0808">Transferase</keyword>
<keyword evidence="3" id="KW-0645">Protease</keyword>
<comment type="similarity">
    <text evidence="1">Belongs to the beta type-B retroviral polymerase family. HERV class-II K(HML-2) pol subfamily.</text>
</comment>
<dbReference type="Proteomes" id="UP000694569">
    <property type="component" value="Unplaced"/>
</dbReference>
<name>A0A8C5PDW8_9ANUR</name>
<evidence type="ECO:0000256" key="5">
    <source>
        <dbReference type="ARBA" id="ARBA00022695"/>
    </source>
</evidence>
<evidence type="ECO:0000256" key="2">
    <source>
        <dbReference type="ARBA" id="ARBA00012180"/>
    </source>
</evidence>
<dbReference type="PROSITE" id="PS50994">
    <property type="entry name" value="INTEGRASE"/>
    <property type="match status" value="1"/>
</dbReference>
<dbReference type="OrthoDB" id="6761011at2759"/>
<sequence>MDLVGPLDKSARGHQYILVILDYATRYPEAIPMRKANSQNIAKELVHVFARVGIPKEILTDQGTPFVSRLMRDLCKSLSIRTLRTSVYHPQTDGLVERFNRTLKGMLRKVVSRDGKDWDLLLPYLLFAVREVPQSSTGFSPFELLYGRHPRGILDVLRETWEEQGVPGTNVVQHVEQMQGRMARIVPLVRQHMEQAQSVQKLHYDQRATVREFKRGDRVMVLVPTAESKLLAQWQGPYEVLEKVSPVNYRLSQPNRRKKEAVFHINLLKQWRDREASAVAMGDITIGSLAFEQSVSISAELTPEQAEQANDMVERNGDVFSPIPGRTWEITHDILTEPGATVRINSYRIPEARREAVRAEVKKMLELGVIEASHSNWSSPIVLVPKPDGSIRFCNDFRKLNEVSKFDAYPMPRVDELVERLGKARFLSVLDLTKGYWQIPLSERAREKTAFTTPDGLFQYTIMPFGLHGAPATFQRLMDKLLRPHAHYASAYLDDVIIHSTDWDSHLPKVEAVLDTFRRLG</sequence>
<dbReference type="Gene3D" id="3.30.420.10">
    <property type="entry name" value="Ribonuclease H-like superfamily/Ribonuclease H"/>
    <property type="match status" value="1"/>
</dbReference>
<dbReference type="Pfam" id="PF00078">
    <property type="entry name" value="RVT_1"/>
    <property type="match status" value="1"/>
</dbReference>
<organism evidence="12 13">
    <name type="scientific">Leptobrachium leishanense</name>
    <name type="common">Leishan spiny toad</name>
    <dbReference type="NCBI Taxonomy" id="445787"/>
    <lineage>
        <taxon>Eukaryota</taxon>
        <taxon>Metazoa</taxon>
        <taxon>Chordata</taxon>
        <taxon>Craniata</taxon>
        <taxon>Vertebrata</taxon>
        <taxon>Euteleostomi</taxon>
        <taxon>Amphibia</taxon>
        <taxon>Batrachia</taxon>
        <taxon>Anura</taxon>
        <taxon>Pelobatoidea</taxon>
        <taxon>Megophryidae</taxon>
        <taxon>Leptobrachium</taxon>
    </lineage>
</organism>
<dbReference type="AlphaFoldDB" id="A0A8C5PDW8"/>
<dbReference type="InterPro" id="IPR000477">
    <property type="entry name" value="RT_dom"/>
</dbReference>
<feature type="domain" description="Integrase catalytic" evidence="11">
    <location>
        <begin position="1"/>
        <end position="149"/>
    </location>
</feature>
<dbReference type="InterPro" id="IPR054465">
    <property type="entry name" value="Integrase_p58-like_C"/>
</dbReference>
<dbReference type="FunFam" id="3.10.10.10:FF:000007">
    <property type="entry name" value="Retrovirus-related Pol polyprotein from transposon 17.6-like Protein"/>
    <property type="match status" value="1"/>
</dbReference>
<dbReference type="EC" id="3.1.26.4" evidence="2"/>
<dbReference type="PANTHER" id="PTHR37984">
    <property type="entry name" value="PROTEIN CBG26694"/>
    <property type="match status" value="1"/>
</dbReference>
<dbReference type="Ensembl" id="ENSLLET00000017759.1">
    <property type="protein sequence ID" value="ENSLLEP00000017109.1"/>
    <property type="gene ID" value="ENSLLEG00000010882.1"/>
</dbReference>
<dbReference type="InterPro" id="IPR012337">
    <property type="entry name" value="RNaseH-like_sf"/>
</dbReference>
<dbReference type="GO" id="GO:0004523">
    <property type="term" value="F:RNA-DNA hybrid ribonuclease activity"/>
    <property type="evidence" value="ECO:0007669"/>
    <property type="project" value="UniProtKB-EC"/>
</dbReference>
<keyword evidence="7" id="KW-0255">Endonuclease</keyword>
<evidence type="ECO:0000259" key="11">
    <source>
        <dbReference type="PROSITE" id="PS50994"/>
    </source>
</evidence>
<evidence type="ECO:0000256" key="7">
    <source>
        <dbReference type="ARBA" id="ARBA00022759"/>
    </source>
</evidence>
<dbReference type="GO" id="GO:0003964">
    <property type="term" value="F:RNA-directed DNA polymerase activity"/>
    <property type="evidence" value="ECO:0007669"/>
    <property type="project" value="UniProtKB-KW"/>
</dbReference>
<keyword evidence="5" id="KW-0548">Nucleotidyltransferase</keyword>
<keyword evidence="8" id="KW-0378">Hydrolase</keyword>
<evidence type="ECO:0000256" key="3">
    <source>
        <dbReference type="ARBA" id="ARBA00022670"/>
    </source>
</evidence>
<dbReference type="InterPro" id="IPR043502">
    <property type="entry name" value="DNA/RNA_pol_sf"/>
</dbReference>
<dbReference type="GeneTree" id="ENSGT01050000244855"/>
<evidence type="ECO:0000313" key="13">
    <source>
        <dbReference type="Proteomes" id="UP000694569"/>
    </source>
</evidence>
<dbReference type="GO" id="GO:0006508">
    <property type="term" value="P:proteolysis"/>
    <property type="evidence" value="ECO:0007669"/>
    <property type="project" value="UniProtKB-KW"/>
</dbReference>
<dbReference type="PROSITE" id="PS50878">
    <property type="entry name" value="RT_POL"/>
    <property type="match status" value="1"/>
</dbReference>
<dbReference type="InterPro" id="IPR036397">
    <property type="entry name" value="RNaseH_sf"/>
</dbReference>
<dbReference type="InterPro" id="IPR001584">
    <property type="entry name" value="Integrase_cat-core"/>
</dbReference>
<dbReference type="PANTHER" id="PTHR37984:SF15">
    <property type="entry name" value="INTEGRASE CATALYTIC DOMAIN-CONTAINING PROTEIN"/>
    <property type="match status" value="1"/>
</dbReference>
<protein>
    <recommendedName>
        <fullName evidence="2">ribonuclease H</fullName>
        <ecNumber evidence="2">3.1.26.4</ecNumber>
    </recommendedName>
</protein>
<dbReference type="FunFam" id="3.30.420.10:FF:000032">
    <property type="entry name" value="Retrovirus-related Pol polyprotein from transposon 297-like Protein"/>
    <property type="match status" value="1"/>
</dbReference>
<dbReference type="GO" id="GO:0003676">
    <property type="term" value="F:nucleic acid binding"/>
    <property type="evidence" value="ECO:0007669"/>
    <property type="project" value="InterPro"/>
</dbReference>
<reference evidence="12" key="1">
    <citation type="submission" date="2025-08" db="UniProtKB">
        <authorList>
            <consortium name="Ensembl"/>
        </authorList>
    </citation>
    <scope>IDENTIFICATION</scope>
</reference>
<dbReference type="InterPro" id="IPR043128">
    <property type="entry name" value="Rev_trsase/Diguanyl_cyclase"/>
</dbReference>
<evidence type="ECO:0000256" key="9">
    <source>
        <dbReference type="ARBA" id="ARBA00022918"/>
    </source>
</evidence>
<dbReference type="SUPFAM" id="SSF56672">
    <property type="entry name" value="DNA/RNA polymerases"/>
    <property type="match status" value="1"/>
</dbReference>
<dbReference type="Gene3D" id="3.30.70.270">
    <property type="match status" value="1"/>
</dbReference>
<evidence type="ECO:0000313" key="12">
    <source>
        <dbReference type="Ensembl" id="ENSLLEP00000017109.1"/>
    </source>
</evidence>
<accession>A0A8C5PDW8</accession>
<keyword evidence="6" id="KW-0540">Nuclease</keyword>
<evidence type="ECO:0000256" key="8">
    <source>
        <dbReference type="ARBA" id="ARBA00022801"/>
    </source>
</evidence>
<dbReference type="GO" id="GO:0015074">
    <property type="term" value="P:DNA integration"/>
    <property type="evidence" value="ECO:0007669"/>
    <property type="project" value="InterPro"/>
</dbReference>
<reference evidence="12" key="2">
    <citation type="submission" date="2025-09" db="UniProtKB">
        <authorList>
            <consortium name="Ensembl"/>
        </authorList>
    </citation>
    <scope>IDENTIFICATION</scope>
</reference>
<feature type="domain" description="Reverse transcriptase" evidence="10">
    <location>
        <begin position="365"/>
        <end position="521"/>
    </location>
</feature>